<dbReference type="PANTHER" id="PTHR38386:SF7">
    <property type="entry name" value="TOPOISOMERASE 1-ASSOCIATED FACTOR 1"/>
    <property type="match status" value="1"/>
</dbReference>
<dbReference type="EMBL" id="DUZY01000001">
    <property type="protein sequence ID" value="DAD24919.1"/>
    <property type="molecule type" value="Genomic_DNA"/>
</dbReference>
<organism evidence="1 2">
    <name type="scientific">Nelumbo nucifera</name>
    <name type="common">Sacred lotus</name>
    <dbReference type="NCBI Taxonomy" id="4432"/>
    <lineage>
        <taxon>Eukaryota</taxon>
        <taxon>Viridiplantae</taxon>
        <taxon>Streptophyta</taxon>
        <taxon>Embryophyta</taxon>
        <taxon>Tracheophyta</taxon>
        <taxon>Spermatophyta</taxon>
        <taxon>Magnoliopsida</taxon>
        <taxon>Proteales</taxon>
        <taxon>Nelumbonaceae</taxon>
        <taxon>Nelumbo</taxon>
    </lineage>
</organism>
<sequence length="167" mass="18967">MNEFSKIRSDGATRSRSVDFSDLYYPPQSPKPIITTRETTLNSQSQNTIQTNNTNSLGWCSEQEHEDDVGEIFGVILSKSCSGTSAASQRFWTQTQKTTQTQLQSTVKRVFSMRRSTSVSEGYCRIHDQFNPISSSIDEINQTMIQTRSKNKRSKILKACKRLFGLH</sequence>
<reference evidence="1 2" key="1">
    <citation type="journal article" date="2020" name="Mol. Biol. Evol.">
        <title>Distinct Expression and Methylation Patterns for Genes with Different Fates following a Single Whole-Genome Duplication in Flowering Plants.</title>
        <authorList>
            <person name="Shi T."/>
            <person name="Rahmani R.S."/>
            <person name="Gugger P.F."/>
            <person name="Wang M."/>
            <person name="Li H."/>
            <person name="Zhang Y."/>
            <person name="Li Z."/>
            <person name="Wang Q."/>
            <person name="Van de Peer Y."/>
            <person name="Marchal K."/>
            <person name="Chen J."/>
        </authorList>
    </citation>
    <scope>NUCLEOTIDE SEQUENCE [LARGE SCALE GENOMIC DNA]</scope>
    <source>
        <tissue evidence="1">Leaf</tissue>
    </source>
</reference>
<comment type="caution">
    <text evidence="1">The sequence shown here is derived from an EMBL/GenBank/DDBJ whole genome shotgun (WGS) entry which is preliminary data.</text>
</comment>
<accession>A0A822Y0W7</accession>
<keyword evidence="2" id="KW-1185">Reference proteome</keyword>
<name>A0A822Y0W7_NELNU</name>
<proteinExistence type="predicted"/>
<dbReference type="AlphaFoldDB" id="A0A822Y0W7"/>
<protein>
    <submittedName>
        <fullName evidence="1">Uncharacterized protein</fullName>
    </submittedName>
</protein>
<gene>
    <name evidence="1" type="ORF">HUJ06_026383</name>
</gene>
<dbReference type="Proteomes" id="UP000607653">
    <property type="component" value="Unassembled WGS sequence"/>
</dbReference>
<evidence type="ECO:0000313" key="2">
    <source>
        <dbReference type="Proteomes" id="UP000607653"/>
    </source>
</evidence>
<dbReference type="PANTHER" id="PTHR38386">
    <property type="entry name" value="OS05G0426900 PROTEIN"/>
    <property type="match status" value="1"/>
</dbReference>
<evidence type="ECO:0000313" key="1">
    <source>
        <dbReference type="EMBL" id="DAD24919.1"/>
    </source>
</evidence>